<dbReference type="Pfam" id="PF19279">
    <property type="entry name" value="YegS_C"/>
    <property type="match status" value="1"/>
</dbReference>
<keyword evidence="7" id="KW-0444">Lipid biosynthesis</keyword>
<evidence type="ECO:0000256" key="7">
    <source>
        <dbReference type="ARBA" id="ARBA00023209"/>
    </source>
</evidence>
<keyword evidence="7" id="KW-0594">Phospholipid biosynthesis</keyword>
<dbReference type="PANTHER" id="PTHR12358">
    <property type="entry name" value="SPHINGOSINE KINASE"/>
    <property type="match status" value="1"/>
</dbReference>
<dbReference type="SMART" id="SM00046">
    <property type="entry name" value="DAGKc"/>
    <property type="match status" value="1"/>
</dbReference>
<keyword evidence="3" id="KW-0808">Transferase</keyword>
<dbReference type="InterPro" id="IPR045540">
    <property type="entry name" value="YegS/DAGK_C"/>
</dbReference>
<dbReference type="GO" id="GO:0016301">
    <property type="term" value="F:kinase activity"/>
    <property type="evidence" value="ECO:0007669"/>
    <property type="project" value="UniProtKB-KW"/>
</dbReference>
<accession>A0ABT8G006</accession>
<evidence type="ECO:0000313" key="11">
    <source>
        <dbReference type="EMBL" id="MDN4472284.1"/>
    </source>
</evidence>
<dbReference type="Gene3D" id="3.40.50.10330">
    <property type="entry name" value="Probable inorganic polyphosphate/atp-NAD kinase, domain 1"/>
    <property type="match status" value="1"/>
</dbReference>
<dbReference type="InterPro" id="IPR016064">
    <property type="entry name" value="NAD/diacylglycerol_kinase_sf"/>
</dbReference>
<evidence type="ECO:0000259" key="10">
    <source>
        <dbReference type="PROSITE" id="PS50146"/>
    </source>
</evidence>
<evidence type="ECO:0000256" key="5">
    <source>
        <dbReference type="ARBA" id="ARBA00022777"/>
    </source>
</evidence>
<gene>
    <name evidence="11" type="ORF">QQX04_04685</name>
</gene>
<dbReference type="EMBL" id="JAUHPV010000002">
    <property type="protein sequence ID" value="MDN4472284.1"/>
    <property type="molecule type" value="Genomic_DNA"/>
</dbReference>
<evidence type="ECO:0000313" key="12">
    <source>
        <dbReference type="Proteomes" id="UP001172738"/>
    </source>
</evidence>
<evidence type="ECO:0000256" key="6">
    <source>
        <dbReference type="ARBA" id="ARBA00022840"/>
    </source>
</evidence>
<dbReference type="PROSITE" id="PS50146">
    <property type="entry name" value="DAGK"/>
    <property type="match status" value="1"/>
</dbReference>
<dbReference type="Gene3D" id="2.60.200.40">
    <property type="match status" value="1"/>
</dbReference>
<dbReference type="PANTHER" id="PTHR12358:SF106">
    <property type="entry name" value="LIPID KINASE YEGS"/>
    <property type="match status" value="1"/>
</dbReference>
<evidence type="ECO:0000256" key="9">
    <source>
        <dbReference type="SAM" id="MobiDB-lite"/>
    </source>
</evidence>
<name>A0ABT8G006_9MICO</name>
<keyword evidence="6" id="KW-0067">ATP-binding</keyword>
<dbReference type="RefSeq" id="WP_301126717.1">
    <property type="nucleotide sequence ID" value="NZ_JAUHPV010000002.1"/>
</dbReference>
<evidence type="ECO:0000256" key="2">
    <source>
        <dbReference type="ARBA" id="ARBA00005983"/>
    </source>
</evidence>
<comment type="caution">
    <text evidence="11">The sequence shown here is derived from an EMBL/GenBank/DDBJ whole genome shotgun (WGS) entry which is preliminary data.</text>
</comment>
<sequence>MIAYVLGIVAVVLATASLSLTVVITRRIGSRDPVAVPRMWRRILRIQPLASAAGSFQTPRDGHEKIAFIANPTKSGVEELREQALRACSIRYLPQPLWFYTTADDPGTGQARAALEAGADVVVAVGGDGTVRAVAQTMADSDKPMGIIPMGTGNLFARNLDLPLGDTQAILRTVLEGAERRADVGWMDVHRGHNGHGEDERHLFLVIAGAGFDAEMVAGADDNLKKRLGWFAYFFAAIRHLGEKRMKAWVSVDGGDEIVGHMRTVLMANIGKLPGGIQLIPDATMDDGKIDIATIDARGGLVGWTELFGQVMAQGAGLKDTRLIRVLKTSRIDHVRGTEFDIRMEQPQKVQVDGESLGKATGIHAFVQPAALTLRVPQGSVPERTDDTEQPEATAPAPEPAEDPQPA</sequence>
<dbReference type="Pfam" id="PF00781">
    <property type="entry name" value="DAGK_cat"/>
    <property type="match status" value="1"/>
</dbReference>
<dbReference type="InterPro" id="IPR050187">
    <property type="entry name" value="Lipid_Phosphate_FormReg"/>
</dbReference>
<dbReference type="InterPro" id="IPR001206">
    <property type="entry name" value="Diacylglycerol_kinase_cat_dom"/>
</dbReference>
<comment type="cofactor">
    <cofactor evidence="1">
        <name>Mg(2+)</name>
        <dbReference type="ChEBI" id="CHEBI:18420"/>
    </cofactor>
</comment>
<evidence type="ECO:0000256" key="4">
    <source>
        <dbReference type="ARBA" id="ARBA00022741"/>
    </source>
</evidence>
<proteinExistence type="inferred from homology"/>
<keyword evidence="12" id="KW-1185">Reference proteome</keyword>
<keyword evidence="5 11" id="KW-0418">Kinase</keyword>
<comment type="similarity">
    <text evidence="2">Belongs to the diacylglycerol/lipid kinase family.</text>
</comment>
<protein>
    <submittedName>
        <fullName evidence="11">Diacylglycerol kinase family protein</fullName>
    </submittedName>
</protein>
<organism evidence="11 12">
    <name type="scientific">Demequina zhanjiangensis</name>
    <dbReference type="NCBI Taxonomy" id="3051659"/>
    <lineage>
        <taxon>Bacteria</taxon>
        <taxon>Bacillati</taxon>
        <taxon>Actinomycetota</taxon>
        <taxon>Actinomycetes</taxon>
        <taxon>Micrococcales</taxon>
        <taxon>Demequinaceae</taxon>
        <taxon>Demequina</taxon>
    </lineage>
</organism>
<dbReference type="SUPFAM" id="SSF111331">
    <property type="entry name" value="NAD kinase/diacylglycerol kinase-like"/>
    <property type="match status" value="1"/>
</dbReference>
<feature type="compositionally biased region" description="Pro residues" evidence="9">
    <location>
        <begin position="397"/>
        <end position="407"/>
    </location>
</feature>
<keyword evidence="4" id="KW-0547">Nucleotide-binding</keyword>
<feature type="region of interest" description="Disordered" evidence="9">
    <location>
        <begin position="375"/>
        <end position="407"/>
    </location>
</feature>
<keyword evidence="7" id="KW-0443">Lipid metabolism</keyword>
<feature type="domain" description="DAGKc" evidence="10">
    <location>
        <begin position="61"/>
        <end position="192"/>
    </location>
</feature>
<evidence type="ECO:0000256" key="3">
    <source>
        <dbReference type="ARBA" id="ARBA00022679"/>
    </source>
</evidence>
<dbReference type="Proteomes" id="UP001172738">
    <property type="component" value="Unassembled WGS sequence"/>
</dbReference>
<dbReference type="InterPro" id="IPR017438">
    <property type="entry name" value="ATP-NAD_kinase_N"/>
</dbReference>
<keyword evidence="8" id="KW-1208">Phospholipid metabolism</keyword>
<reference evidence="11" key="1">
    <citation type="submission" date="2023-06" db="EMBL/GenBank/DDBJ databases">
        <title>SYSU T00b26.</title>
        <authorList>
            <person name="Gao L."/>
            <person name="Fang B.-Z."/>
            <person name="Li W.-J."/>
        </authorList>
    </citation>
    <scope>NUCLEOTIDE SEQUENCE</scope>
    <source>
        <strain evidence="11">SYSU T00b26</strain>
    </source>
</reference>
<evidence type="ECO:0000256" key="1">
    <source>
        <dbReference type="ARBA" id="ARBA00001946"/>
    </source>
</evidence>
<evidence type="ECO:0000256" key="8">
    <source>
        <dbReference type="ARBA" id="ARBA00023264"/>
    </source>
</evidence>